<reference evidence="3 4" key="1">
    <citation type="submission" date="2016-10" db="EMBL/GenBank/DDBJ databases">
        <authorList>
            <person name="de Groot N.N."/>
        </authorList>
    </citation>
    <scope>NUCLEOTIDE SEQUENCE [LARGE SCALE GENOMIC DNA]</scope>
    <source>
        <strain evidence="3 4">DSM 9179</strain>
    </source>
</reference>
<feature type="compositionally biased region" description="Gly residues" evidence="1">
    <location>
        <begin position="600"/>
        <end position="615"/>
    </location>
</feature>
<evidence type="ECO:0000313" key="3">
    <source>
        <dbReference type="EMBL" id="SEW40733.1"/>
    </source>
</evidence>
<dbReference type="EMBL" id="FOJI01000016">
    <property type="protein sequence ID" value="SEW40733.1"/>
    <property type="molecule type" value="Genomic_DNA"/>
</dbReference>
<proteinExistence type="predicted"/>
<dbReference type="AlphaFoldDB" id="A0A1I0RIG1"/>
<feature type="region of interest" description="Disordered" evidence="1">
    <location>
        <begin position="594"/>
        <end position="615"/>
    </location>
</feature>
<accession>A0A1I0RIG1</accession>
<evidence type="ECO:0000313" key="4">
    <source>
        <dbReference type="Proteomes" id="UP000199701"/>
    </source>
</evidence>
<name>A0A1I0RIG1_9FIRM</name>
<dbReference type="STRING" id="99656.SAMN05421659_11648"/>
<feature type="signal peptide" evidence="2">
    <location>
        <begin position="1"/>
        <end position="22"/>
    </location>
</feature>
<evidence type="ECO:0000256" key="1">
    <source>
        <dbReference type="SAM" id="MobiDB-lite"/>
    </source>
</evidence>
<dbReference type="Proteomes" id="UP000199701">
    <property type="component" value="Unassembled WGS sequence"/>
</dbReference>
<sequence length="615" mass="62212">MRNIRRFSALLLICALAAFSLIGCKSTTDSNSVSDTTVSATQIVESTNTQNLTPTYDDEDFVSTWTDSSATHITLSNSSASVSGSGATASGSVVTITQAGTYVVSGTISEGQIVVNATDKGTVRIILNNANITNSKTAPINVIEAKKVLLTIAEGTTNTVTDKARTATADEEYSAAIYSTADMVINGSGKLTVNAGYNDGITSKDSLIMISGDLNITATDDGIIGKDLLNIYNGTLIINSGGDGLKSTYDTDTTKGDILINNGTITITSKNDAIQAENILKIEGGTFTIKTGGGSTAAKAKTESNMPNMMGKTTTTATTATTGDSDSMKALKATNYLYVSGGLFTINAQDDSLHTSGTALVSGGTFEIATGDDAIHADNLVQIDGGTINITTCYEGLEGTTITINGGDIKLVSSDDGLNASDGSSSSTGGFGGQASASTSSCKVNINGGTLYVNAGGDGLDSNGAMAMTGGTVCVDGPTDNGNGPLDYDSTFTISGGTLVAAGSSGMAQAPSTATNGVTILMIFSTAKAAKSIYTIKDSSGNTVFEYTPSKTYASVVVYTAAIKTGSAYTITNAGKDIVTATISTAITNMNESGITTGTTNGGMGGAPQGGGRVR</sequence>
<feature type="region of interest" description="Disordered" evidence="1">
    <location>
        <begin position="297"/>
        <end position="320"/>
    </location>
</feature>
<organism evidence="3 4">
    <name type="scientific">[Clostridium] fimetarium</name>
    <dbReference type="NCBI Taxonomy" id="99656"/>
    <lineage>
        <taxon>Bacteria</taxon>
        <taxon>Bacillati</taxon>
        <taxon>Bacillota</taxon>
        <taxon>Clostridia</taxon>
        <taxon>Lachnospirales</taxon>
        <taxon>Lachnospiraceae</taxon>
    </lineage>
</organism>
<dbReference type="PROSITE" id="PS51257">
    <property type="entry name" value="PROKAR_LIPOPROTEIN"/>
    <property type="match status" value="1"/>
</dbReference>
<dbReference type="RefSeq" id="WP_170841463.1">
    <property type="nucleotide sequence ID" value="NZ_FOJI01000016.1"/>
</dbReference>
<protein>
    <recommendedName>
        <fullName evidence="5">Carbohydrate-binding domain-containing protein</fullName>
    </recommendedName>
</protein>
<keyword evidence="2" id="KW-0732">Signal</keyword>
<dbReference type="Pfam" id="PF14262">
    <property type="entry name" value="Cthe_2159"/>
    <property type="match status" value="2"/>
</dbReference>
<gene>
    <name evidence="3" type="ORF">SAMN05421659_11648</name>
</gene>
<dbReference type="InterPro" id="IPR025584">
    <property type="entry name" value="Cthe_2159"/>
</dbReference>
<evidence type="ECO:0008006" key="5">
    <source>
        <dbReference type="Google" id="ProtNLM"/>
    </source>
</evidence>
<keyword evidence="4" id="KW-1185">Reference proteome</keyword>
<evidence type="ECO:0000256" key="2">
    <source>
        <dbReference type="SAM" id="SignalP"/>
    </source>
</evidence>
<feature type="chain" id="PRO_5039408964" description="Carbohydrate-binding domain-containing protein" evidence="2">
    <location>
        <begin position="23"/>
        <end position="615"/>
    </location>
</feature>